<dbReference type="RefSeq" id="WP_106076511.1">
    <property type="nucleotide sequence ID" value="NZ_MTBD01000020.1"/>
</dbReference>
<evidence type="ECO:0008006" key="4">
    <source>
        <dbReference type="Google" id="ProtNLM"/>
    </source>
</evidence>
<dbReference type="EMBL" id="MTBD01000020">
    <property type="protein sequence ID" value="PRP71020.1"/>
    <property type="molecule type" value="Genomic_DNA"/>
</dbReference>
<evidence type="ECO:0000313" key="2">
    <source>
        <dbReference type="EMBL" id="PRP71020.1"/>
    </source>
</evidence>
<evidence type="ECO:0000313" key="3">
    <source>
        <dbReference type="Proteomes" id="UP000239469"/>
    </source>
</evidence>
<organism evidence="2 3">
    <name type="scientific">Chromobacterium amazonense</name>
    <dbReference type="NCBI Taxonomy" id="1382803"/>
    <lineage>
        <taxon>Bacteria</taxon>
        <taxon>Pseudomonadati</taxon>
        <taxon>Pseudomonadota</taxon>
        <taxon>Betaproteobacteria</taxon>
        <taxon>Neisseriales</taxon>
        <taxon>Chromobacteriaceae</taxon>
        <taxon>Chromobacterium</taxon>
    </lineage>
</organism>
<comment type="caution">
    <text evidence="2">The sequence shown here is derived from an EMBL/GenBank/DDBJ whole genome shotgun (WGS) entry which is preliminary data.</text>
</comment>
<feature type="compositionally biased region" description="Basic and acidic residues" evidence="1">
    <location>
        <begin position="34"/>
        <end position="45"/>
    </location>
</feature>
<dbReference type="AlphaFoldDB" id="A0A2S9X5M1"/>
<accession>A0A2S9X5M1</accession>
<sequence length="116" mass="12980">MNHITAILFITRPQEGEGSQPEHQQDAQAVRSEGAQRADKSHEPAEADPANQLDALRQQVEQLQQEVAAYKDALERTEAQMESTDKENDALREALNLMRLPMDLRNYAIDLARGAA</sequence>
<protein>
    <recommendedName>
        <fullName evidence="4">Nucleotide exchange factor GrpE</fullName>
    </recommendedName>
</protein>
<feature type="region of interest" description="Disordered" evidence="1">
    <location>
        <begin position="1"/>
        <end position="51"/>
    </location>
</feature>
<reference evidence="2 3" key="1">
    <citation type="submission" date="2017-01" db="EMBL/GenBank/DDBJ databases">
        <title>New insights into the genetic diversity of Chromobacterium isolated from tropical freshwater lake.</title>
        <authorList>
            <person name="Santos A.B."/>
            <person name="Nascimento A.M."/>
            <person name="Da Silva P.C."/>
        </authorList>
    </citation>
    <scope>NUCLEOTIDE SEQUENCE [LARGE SCALE GENOMIC DNA]</scope>
    <source>
        <strain evidence="2 3">56AF</strain>
    </source>
</reference>
<proteinExistence type="predicted"/>
<name>A0A2S9X5M1_9NEIS</name>
<evidence type="ECO:0000256" key="1">
    <source>
        <dbReference type="SAM" id="MobiDB-lite"/>
    </source>
</evidence>
<dbReference type="Proteomes" id="UP000239469">
    <property type="component" value="Unassembled WGS sequence"/>
</dbReference>
<gene>
    <name evidence="2" type="ORF">BUE93_08675</name>
</gene>